<evidence type="ECO:0000313" key="4">
    <source>
        <dbReference type="EMBL" id="KYC48504.1"/>
    </source>
</evidence>
<dbReference type="InterPro" id="IPR011880">
    <property type="entry name" value="PA_CoA_ligase"/>
</dbReference>
<dbReference type="PANTHER" id="PTHR43845">
    <property type="entry name" value="BLR5969 PROTEIN"/>
    <property type="match status" value="1"/>
</dbReference>
<dbReference type="GO" id="GO:0010124">
    <property type="term" value="P:phenylacetate catabolic process"/>
    <property type="evidence" value="ECO:0007669"/>
    <property type="project" value="InterPro"/>
</dbReference>
<dbReference type="InterPro" id="IPR000873">
    <property type="entry name" value="AMP-dep_synth/lig_dom"/>
</dbReference>
<dbReference type="PATRIC" id="fig|1706436.3.peg.1170"/>
<dbReference type="EMBL" id="LNGE01000030">
    <property type="protein sequence ID" value="KYC45102.1"/>
    <property type="molecule type" value="Genomic_DNA"/>
</dbReference>
<dbReference type="Proteomes" id="UP000092401">
    <property type="component" value="Unassembled WGS sequence"/>
</dbReference>
<dbReference type="InterPro" id="IPR028154">
    <property type="entry name" value="AMP-dep_Lig_C"/>
</dbReference>
<dbReference type="GO" id="GO:0047475">
    <property type="term" value="F:phenylacetate-CoA ligase activity"/>
    <property type="evidence" value="ECO:0007669"/>
    <property type="project" value="InterPro"/>
</dbReference>
<dbReference type="Pfam" id="PF14535">
    <property type="entry name" value="AMP-binding_C_2"/>
    <property type="match status" value="1"/>
</dbReference>
<name>A0A150IJL2_9EURY</name>
<dbReference type="Proteomes" id="UP000091929">
    <property type="component" value="Unassembled WGS sequence"/>
</dbReference>
<sequence>MKRDELEKFQLKHLKQMLNHAYKNSEYYRNSFREAGVAPDDINNLSDLSLLPTIQKDNIRKDQEMKPPLGKMTAVPEDEVVYISVSSGSTGMPTASPFTSQDFEDFMDFEARLFYSSGMRKNDRYCHALNMSLFVGGPCVLGAQKIGALCIHAGTIPSERLLRIMMQFQPTITWTTPSYAWYLGETAEKQGIDVAHDTAINKIFVAGEPGGSIDATKRRIEQLWDADVYDYYGLSDIFGACAGECEEKSGLHFAEDHMIVEVLDLKTGEPVGENEEGEMVLTTIKKMARPMIRFRTGDIVSYENEKCACGRTHKRLMGICGRTDDMLIIKGVNVLPSSVEPVVRNNKKLSGEYRLVVDRVNHLDVLTIEIESTSDYKGDLKLLQSEVQRDLRAVLGITPKVIVYEDGTLPRETHKAKRIKDNRKNVWK</sequence>
<evidence type="ECO:0000259" key="2">
    <source>
        <dbReference type="Pfam" id="PF14535"/>
    </source>
</evidence>
<comment type="caution">
    <text evidence="3">The sequence shown here is derived from an EMBL/GenBank/DDBJ whole genome shotgun (WGS) entry which is preliminary data.</text>
</comment>
<accession>A0A150IV26</accession>
<feature type="domain" description="AMP-dependent synthetase/ligase" evidence="1">
    <location>
        <begin position="65"/>
        <end position="281"/>
    </location>
</feature>
<dbReference type="EMBL" id="LNJC01000029">
    <property type="protein sequence ID" value="KYC49669.1"/>
    <property type="molecule type" value="Genomic_DNA"/>
</dbReference>
<evidence type="ECO:0000313" key="5">
    <source>
        <dbReference type="EMBL" id="KYC49669.1"/>
    </source>
</evidence>
<dbReference type="EMBL" id="LNGF01000004">
    <property type="protein sequence ID" value="KYC48504.1"/>
    <property type="molecule type" value="Genomic_DNA"/>
</dbReference>
<dbReference type="CDD" id="cd05913">
    <property type="entry name" value="PaaK"/>
    <property type="match status" value="1"/>
</dbReference>
<accession>A0A150IXI2</accession>
<evidence type="ECO:0000259" key="1">
    <source>
        <dbReference type="Pfam" id="PF00501"/>
    </source>
</evidence>
<gene>
    <name evidence="3" type="ORF">APG10_01154</name>
    <name evidence="4" type="ORF">APG11_00311</name>
    <name evidence="5" type="ORF">APG12_01316</name>
</gene>
<evidence type="ECO:0000313" key="3">
    <source>
        <dbReference type="EMBL" id="KYC45102.1"/>
    </source>
</evidence>
<dbReference type="InterPro" id="IPR045851">
    <property type="entry name" value="AMP-bd_C_sf"/>
</dbReference>
<dbReference type="AlphaFoldDB" id="A0A150IJL2"/>
<dbReference type="Gene3D" id="3.30.300.30">
    <property type="match status" value="1"/>
</dbReference>
<dbReference type="Pfam" id="PF00501">
    <property type="entry name" value="AMP-binding"/>
    <property type="match status" value="1"/>
</dbReference>
<dbReference type="PANTHER" id="PTHR43845:SF1">
    <property type="entry name" value="BLR5969 PROTEIN"/>
    <property type="match status" value="1"/>
</dbReference>
<accession>A0A150IJL2</accession>
<dbReference type="PATRIC" id="fig|1706437.3.peg.311"/>
<proteinExistence type="predicted"/>
<evidence type="ECO:0000313" key="6">
    <source>
        <dbReference type="Proteomes" id="UP000091929"/>
    </source>
</evidence>
<reference evidence="6 7" key="1">
    <citation type="journal article" date="2016" name="ISME J.">
        <title>Chasing the elusive Euryarchaeota class WSA2: genomes reveal a uniquely fastidious methyl-reducing methanogen.</title>
        <authorList>
            <person name="Nobu M.K."/>
            <person name="Narihiro T."/>
            <person name="Kuroda K."/>
            <person name="Mei R."/>
            <person name="Liu W.T."/>
        </authorList>
    </citation>
    <scope>NUCLEOTIDE SEQUENCE [LARGE SCALE GENOMIC DNA]</scope>
    <source>
        <strain evidence="3">B03fssc0709_Meth_Bin005</strain>
        <strain evidence="4">B15fssc0709_Meth_Bin003</strain>
        <strain evidence="5">BMIXfssc0709_Meth_Bin006</strain>
    </source>
</reference>
<dbReference type="Proteomes" id="UP000092403">
    <property type="component" value="Unassembled WGS sequence"/>
</dbReference>
<keyword evidence="3" id="KW-0436">Ligase</keyword>
<feature type="domain" description="AMP-dependent ligase C-terminal" evidence="2">
    <location>
        <begin position="331"/>
        <end position="423"/>
    </location>
</feature>
<organism evidence="3 7">
    <name type="scientific">Candidatus Methanofastidiosum methylothiophilum</name>
    <dbReference type="NCBI Taxonomy" id="1705564"/>
    <lineage>
        <taxon>Archaea</taxon>
        <taxon>Methanobacteriati</taxon>
        <taxon>Methanobacteriota</taxon>
        <taxon>Stenosarchaea group</taxon>
        <taxon>Candidatus Methanofastidiosia</taxon>
        <taxon>Candidatus Methanofastidiosales</taxon>
        <taxon>Candidatus Methanofastidiosaceae</taxon>
        <taxon>Candidatus Methanofastidiosum</taxon>
    </lineage>
</organism>
<protein>
    <submittedName>
        <fullName evidence="3">Long-chain-fatty-acid--CoA ligase</fullName>
    </submittedName>
</protein>
<dbReference type="InterPro" id="IPR042099">
    <property type="entry name" value="ANL_N_sf"/>
</dbReference>
<dbReference type="Gene3D" id="3.40.50.12780">
    <property type="entry name" value="N-terminal domain of ligase-like"/>
    <property type="match status" value="1"/>
</dbReference>
<evidence type="ECO:0000313" key="7">
    <source>
        <dbReference type="Proteomes" id="UP000092401"/>
    </source>
</evidence>
<dbReference type="SUPFAM" id="SSF56801">
    <property type="entry name" value="Acetyl-CoA synthetase-like"/>
    <property type="match status" value="1"/>
</dbReference>
<dbReference type="PATRIC" id="fig|1706438.3.peg.1324"/>